<evidence type="ECO:0000313" key="3">
    <source>
        <dbReference type="Proteomes" id="UP001341840"/>
    </source>
</evidence>
<feature type="transmembrane region" description="Helical" evidence="1">
    <location>
        <begin position="181"/>
        <end position="202"/>
    </location>
</feature>
<gene>
    <name evidence="2" type="ORF">PIB30_078171</name>
</gene>
<dbReference type="Proteomes" id="UP001341840">
    <property type="component" value="Unassembled WGS sequence"/>
</dbReference>
<sequence>MQRDRMKPIAPEMENFAVAAARTVKPFLLLAAIDVSVFSLMETACDILVVGAAEKQRHRRRSVAVVDPSNPSLPAVKIGRGDVSMCVGFETTADFLLLGGAALHSSPPRPLLRWRPEAVTVRAAASASLQFVPLQPSIFHYPSPARRPAAVTHSRSMLPCSNLRTGQPSSQPSLFVIGEKAFAIIIGLLAGVVLLIIFLAFLRRIYEGQGSEKAFFHLRSASASVLIGDDPVILVLN</sequence>
<organism evidence="2 3">
    <name type="scientific">Stylosanthes scabra</name>
    <dbReference type="NCBI Taxonomy" id="79078"/>
    <lineage>
        <taxon>Eukaryota</taxon>
        <taxon>Viridiplantae</taxon>
        <taxon>Streptophyta</taxon>
        <taxon>Embryophyta</taxon>
        <taxon>Tracheophyta</taxon>
        <taxon>Spermatophyta</taxon>
        <taxon>Magnoliopsida</taxon>
        <taxon>eudicotyledons</taxon>
        <taxon>Gunneridae</taxon>
        <taxon>Pentapetalae</taxon>
        <taxon>rosids</taxon>
        <taxon>fabids</taxon>
        <taxon>Fabales</taxon>
        <taxon>Fabaceae</taxon>
        <taxon>Papilionoideae</taxon>
        <taxon>50 kb inversion clade</taxon>
        <taxon>dalbergioids sensu lato</taxon>
        <taxon>Dalbergieae</taxon>
        <taxon>Pterocarpus clade</taxon>
        <taxon>Stylosanthes</taxon>
    </lineage>
</organism>
<proteinExistence type="predicted"/>
<protein>
    <submittedName>
        <fullName evidence="2">Uncharacterized protein</fullName>
    </submittedName>
</protein>
<keyword evidence="1" id="KW-0472">Membrane</keyword>
<evidence type="ECO:0000313" key="2">
    <source>
        <dbReference type="EMBL" id="MED6151010.1"/>
    </source>
</evidence>
<keyword evidence="1" id="KW-0812">Transmembrane</keyword>
<evidence type="ECO:0000256" key="1">
    <source>
        <dbReference type="SAM" id="Phobius"/>
    </source>
</evidence>
<keyword evidence="1" id="KW-1133">Transmembrane helix</keyword>
<name>A0ABU6TS51_9FABA</name>
<comment type="caution">
    <text evidence="2">The sequence shown here is derived from an EMBL/GenBank/DDBJ whole genome shotgun (WGS) entry which is preliminary data.</text>
</comment>
<reference evidence="2 3" key="1">
    <citation type="journal article" date="2023" name="Plants (Basel)">
        <title>Bridging the Gap: Combining Genomics and Transcriptomics Approaches to Understand Stylosanthes scabra, an Orphan Legume from the Brazilian Caatinga.</title>
        <authorList>
            <person name="Ferreira-Neto J.R.C."/>
            <person name="da Silva M.D."/>
            <person name="Binneck E."/>
            <person name="de Melo N.F."/>
            <person name="da Silva R.H."/>
            <person name="de Melo A.L.T.M."/>
            <person name="Pandolfi V."/>
            <person name="Bustamante F.O."/>
            <person name="Brasileiro-Vidal A.C."/>
            <person name="Benko-Iseppon A.M."/>
        </authorList>
    </citation>
    <scope>NUCLEOTIDE SEQUENCE [LARGE SCALE GENOMIC DNA]</scope>
    <source>
        <tissue evidence="2">Leaves</tissue>
    </source>
</reference>
<dbReference type="EMBL" id="JASCZI010091693">
    <property type="protein sequence ID" value="MED6151010.1"/>
    <property type="molecule type" value="Genomic_DNA"/>
</dbReference>
<keyword evidence="3" id="KW-1185">Reference proteome</keyword>
<accession>A0ABU6TS51</accession>